<gene>
    <name evidence="2" type="ORF">BEWA_040520</name>
</gene>
<accession>L1LFG4</accession>
<feature type="domain" description="RNA-editing substrate-binding complex 6 protein" evidence="1">
    <location>
        <begin position="30"/>
        <end position="167"/>
    </location>
</feature>
<dbReference type="OrthoDB" id="361043at2759"/>
<evidence type="ECO:0000313" key="2">
    <source>
        <dbReference type="EMBL" id="EKX74014.1"/>
    </source>
</evidence>
<name>L1LFG4_THEEQ</name>
<dbReference type="Pfam" id="PF26188">
    <property type="entry name" value="RESC6"/>
    <property type="match status" value="1"/>
</dbReference>
<dbReference type="RefSeq" id="XP_004833466.1">
    <property type="nucleotide sequence ID" value="XM_004833409.1"/>
</dbReference>
<dbReference type="Proteomes" id="UP000031512">
    <property type="component" value="Unassembled WGS sequence"/>
</dbReference>
<evidence type="ECO:0000259" key="1">
    <source>
        <dbReference type="Pfam" id="PF26188"/>
    </source>
</evidence>
<dbReference type="eggNOG" id="ENOG502SVWQ">
    <property type="taxonomic scope" value="Eukaryota"/>
</dbReference>
<sequence length="430" mass="49581">MARNAVTDPSKWQELIEHSKSTITSLEPVDVALLLNGLSRSRIYDQELFEALIPYIVNKSSFYTSAHIAMVLSAYGKGRILSQELYNRLKTEFSNRFYEFNTSSEICMVINAMSKFKETDFVFLKNVCKRVNRILKGIKFTPQELSVIINSFSEMNFHDRELFNNIAGIIRRTLDYCDLPGVLRILNAYIKCENNYNRIQEACRDVIIRKLSYLEPKDLSGSLLTLSTFKKTASGSQNSVNASILDDVTNNIKQRCIESMGVLTLSDLSNFVGTLSKCFLTFDSSEMLLIISAFELKTKEIDSKTSFDVMNTTISLFNIYQSFLLSNKEDGKDLKRKMTILLKKWSDYSMVQMEQSLPELNTLIRFISVYHKLGIHNETLYNKTRDIIISQYLTKLNNKIAFVLYEIFSKHSRGRSCKFIKCIYFRVEQA</sequence>
<keyword evidence="3" id="KW-1185">Reference proteome</keyword>
<dbReference type="InterPro" id="IPR058917">
    <property type="entry name" value="RESC6_dom"/>
</dbReference>
<dbReference type="VEuPathDB" id="PiroplasmaDB:BEWA_040520"/>
<organism evidence="2 3">
    <name type="scientific">Theileria equi strain WA</name>
    <dbReference type="NCBI Taxonomy" id="1537102"/>
    <lineage>
        <taxon>Eukaryota</taxon>
        <taxon>Sar</taxon>
        <taxon>Alveolata</taxon>
        <taxon>Apicomplexa</taxon>
        <taxon>Aconoidasida</taxon>
        <taxon>Piroplasmida</taxon>
        <taxon>Theileriidae</taxon>
        <taxon>Theileria</taxon>
    </lineage>
</organism>
<dbReference type="AlphaFoldDB" id="L1LFG4"/>
<reference evidence="2 3" key="1">
    <citation type="journal article" date="2012" name="BMC Genomics">
        <title>Comparative genomic analysis and phylogenetic position of Theileria equi.</title>
        <authorList>
            <person name="Kappmeyer L.S."/>
            <person name="Thiagarajan M."/>
            <person name="Herndon D.R."/>
            <person name="Ramsay J.D."/>
            <person name="Caler E."/>
            <person name="Djikeng A."/>
            <person name="Gillespie J.J."/>
            <person name="Lau A.O."/>
            <person name="Roalson E.H."/>
            <person name="Silva J.C."/>
            <person name="Silva M.G."/>
            <person name="Suarez C.E."/>
            <person name="Ueti M.W."/>
            <person name="Nene V.M."/>
            <person name="Mealey R.H."/>
            <person name="Knowles D.P."/>
            <person name="Brayton K.A."/>
        </authorList>
    </citation>
    <scope>NUCLEOTIDE SEQUENCE [LARGE SCALE GENOMIC DNA]</scope>
    <source>
        <strain evidence="2 3">WA</strain>
    </source>
</reference>
<comment type="caution">
    <text evidence="2">The sequence shown here is derived from an EMBL/GenBank/DDBJ whole genome shotgun (WGS) entry which is preliminary data.</text>
</comment>
<dbReference type="EMBL" id="ACOU01000002">
    <property type="protein sequence ID" value="EKX74014.1"/>
    <property type="molecule type" value="Genomic_DNA"/>
</dbReference>
<protein>
    <recommendedName>
        <fullName evidence="1">RNA-editing substrate-binding complex 6 protein domain-containing protein</fullName>
    </recommendedName>
</protein>
<evidence type="ECO:0000313" key="3">
    <source>
        <dbReference type="Proteomes" id="UP000031512"/>
    </source>
</evidence>
<proteinExistence type="predicted"/>
<dbReference type="KEGG" id="beq:BEWA_040520"/>
<dbReference type="GeneID" id="15807462"/>